<protein>
    <recommendedName>
        <fullName evidence="7">Cysteine synthase B</fullName>
        <ecNumber evidence="4">2.5.1.47</ecNumber>
    </recommendedName>
    <alternativeName>
        <fullName evidence="8">O-acetylserine (thiol)-lyase B</fullName>
    </alternativeName>
    <alternativeName>
        <fullName evidence="9">O-acetylserine sulfhydrylase B</fullName>
    </alternativeName>
</protein>
<gene>
    <name evidence="11" type="ORF">DEB45_13440</name>
</gene>
<sequence>MNVFDDNSLSIGRTPLVKLNRVTSGNVYAKIESRNPSFSVKCRIGANMIWDAEQRGVLTEGKEIVEPTSGNTGIALAFVAASRGYKLTLTMPSSMSLERRKLLKALGANLVLTEAPK</sequence>
<organism evidence="11 12">
    <name type="scientific">Alteromonas australica</name>
    <dbReference type="NCBI Taxonomy" id="589873"/>
    <lineage>
        <taxon>Bacteria</taxon>
        <taxon>Pseudomonadati</taxon>
        <taxon>Pseudomonadota</taxon>
        <taxon>Gammaproteobacteria</taxon>
        <taxon>Alteromonadales</taxon>
        <taxon>Alteromonadaceae</taxon>
        <taxon>Alteromonas/Salinimonas group</taxon>
        <taxon>Alteromonas</taxon>
    </lineage>
</organism>
<dbReference type="Proteomes" id="UP000264779">
    <property type="component" value="Unassembled WGS sequence"/>
</dbReference>
<dbReference type="EMBL" id="DONK01000203">
    <property type="protein sequence ID" value="HBU52255.1"/>
    <property type="molecule type" value="Genomic_DNA"/>
</dbReference>
<evidence type="ECO:0000259" key="10">
    <source>
        <dbReference type="Pfam" id="PF00291"/>
    </source>
</evidence>
<dbReference type="SUPFAM" id="SSF53686">
    <property type="entry name" value="Tryptophan synthase beta subunit-like PLP-dependent enzymes"/>
    <property type="match status" value="1"/>
</dbReference>
<dbReference type="InterPro" id="IPR050214">
    <property type="entry name" value="Cys_Synth/Cystath_Beta-Synth"/>
</dbReference>
<dbReference type="GO" id="GO:0006535">
    <property type="term" value="P:cysteine biosynthetic process from serine"/>
    <property type="evidence" value="ECO:0007669"/>
    <property type="project" value="InterPro"/>
</dbReference>
<dbReference type="InterPro" id="IPR001216">
    <property type="entry name" value="P-phosphate_BS"/>
</dbReference>
<comment type="similarity">
    <text evidence="3">Belongs to the cysteine synthase/cystathionine beta-synthase family.</text>
</comment>
<dbReference type="GO" id="GO:0004124">
    <property type="term" value="F:cysteine synthase activity"/>
    <property type="evidence" value="ECO:0007669"/>
    <property type="project" value="UniProtKB-EC"/>
</dbReference>
<keyword evidence="5" id="KW-0663">Pyridoxal phosphate</keyword>
<comment type="pathway">
    <text evidence="2">Amino-acid biosynthesis; L-cysteine biosynthesis; L-cysteine from L-serine: step 2/2.</text>
</comment>
<dbReference type="InterPro" id="IPR001926">
    <property type="entry name" value="TrpB-like_PALP"/>
</dbReference>
<feature type="domain" description="Tryptophan synthase beta chain-like PALP" evidence="10">
    <location>
        <begin position="9"/>
        <end position="114"/>
    </location>
</feature>
<dbReference type="EC" id="2.5.1.47" evidence="4"/>
<evidence type="ECO:0000256" key="9">
    <source>
        <dbReference type="ARBA" id="ARBA00079153"/>
    </source>
</evidence>
<dbReference type="FunFam" id="3.40.50.1100:FF:000003">
    <property type="entry name" value="Cystathionine beta-synthase"/>
    <property type="match status" value="1"/>
</dbReference>
<feature type="non-terminal residue" evidence="11">
    <location>
        <position position="117"/>
    </location>
</feature>
<comment type="catalytic activity">
    <reaction evidence="6">
        <text>O-acetyl-L-serine + hydrogen sulfide = L-cysteine + acetate</text>
        <dbReference type="Rhea" id="RHEA:14829"/>
        <dbReference type="ChEBI" id="CHEBI:29919"/>
        <dbReference type="ChEBI" id="CHEBI:30089"/>
        <dbReference type="ChEBI" id="CHEBI:35235"/>
        <dbReference type="ChEBI" id="CHEBI:58340"/>
        <dbReference type="EC" id="2.5.1.47"/>
    </reaction>
</comment>
<evidence type="ECO:0000256" key="4">
    <source>
        <dbReference type="ARBA" id="ARBA00012681"/>
    </source>
</evidence>
<evidence type="ECO:0000256" key="1">
    <source>
        <dbReference type="ARBA" id="ARBA00001933"/>
    </source>
</evidence>
<dbReference type="PANTHER" id="PTHR10314">
    <property type="entry name" value="CYSTATHIONINE BETA-SYNTHASE"/>
    <property type="match status" value="1"/>
</dbReference>
<dbReference type="AlphaFoldDB" id="A0A358E2Q0"/>
<evidence type="ECO:0000256" key="7">
    <source>
        <dbReference type="ARBA" id="ARBA00072081"/>
    </source>
</evidence>
<comment type="cofactor">
    <cofactor evidence="1">
        <name>pyridoxal 5'-phosphate</name>
        <dbReference type="ChEBI" id="CHEBI:597326"/>
    </cofactor>
</comment>
<comment type="caution">
    <text evidence="11">The sequence shown here is derived from an EMBL/GenBank/DDBJ whole genome shotgun (WGS) entry which is preliminary data.</text>
</comment>
<dbReference type="PROSITE" id="PS00901">
    <property type="entry name" value="CYS_SYNTHASE"/>
    <property type="match status" value="1"/>
</dbReference>
<evidence type="ECO:0000256" key="5">
    <source>
        <dbReference type="ARBA" id="ARBA00022898"/>
    </source>
</evidence>
<evidence type="ECO:0000256" key="3">
    <source>
        <dbReference type="ARBA" id="ARBA00007103"/>
    </source>
</evidence>
<proteinExistence type="inferred from homology"/>
<accession>A0A358E2Q0</accession>
<name>A0A358E2Q0_9ALTE</name>
<evidence type="ECO:0000256" key="2">
    <source>
        <dbReference type="ARBA" id="ARBA00004962"/>
    </source>
</evidence>
<evidence type="ECO:0000313" key="12">
    <source>
        <dbReference type="Proteomes" id="UP000264779"/>
    </source>
</evidence>
<dbReference type="InterPro" id="IPR036052">
    <property type="entry name" value="TrpB-like_PALP_sf"/>
</dbReference>
<dbReference type="Gene3D" id="3.40.50.1100">
    <property type="match status" value="2"/>
</dbReference>
<reference evidence="11 12" key="1">
    <citation type="journal article" date="2018" name="Nat. Biotechnol.">
        <title>A standardized bacterial taxonomy based on genome phylogeny substantially revises the tree of life.</title>
        <authorList>
            <person name="Parks D.H."/>
            <person name="Chuvochina M."/>
            <person name="Waite D.W."/>
            <person name="Rinke C."/>
            <person name="Skarshewski A."/>
            <person name="Chaumeil P.A."/>
            <person name="Hugenholtz P."/>
        </authorList>
    </citation>
    <scope>NUCLEOTIDE SEQUENCE [LARGE SCALE GENOMIC DNA]</scope>
    <source>
        <strain evidence="11">UBA11621</strain>
    </source>
</reference>
<evidence type="ECO:0000256" key="6">
    <source>
        <dbReference type="ARBA" id="ARBA00047931"/>
    </source>
</evidence>
<evidence type="ECO:0000313" key="11">
    <source>
        <dbReference type="EMBL" id="HBU52255.1"/>
    </source>
</evidence>
<evidence type="ECO:0000256" key="8">
    <source>
        <dbReference type="ARBA" id="ARBA00078257"/>
    </source>
</evidence>
<dbReference type="Pfam" id="PF00291">
    <property type="entry name" value="PALP"/>
    <property type="match status" value="1"/>
</dbReference>